<feature type="domain" description="FHA" evidence="2">
    <location>
        <begin position="174"/>
        <end position="223"/>
    </location>
</feature>
<dbReference type="InterPro" id="IPR008984">
    <property type="entry name" value="SMAD_FHA_dom_sf"/>
</dbReference>
<feature type="compositionally biased region" description="Basic and acidic residues" evidence="1">
    <location>
        <begin position="333"/>
        <end position="342"/>
    </location>
</feature>
<organism evidence="3 4">
    <name type="scientific">Urbifossiella limnaea</name>
    <dbReference type="NCBI Taxonomy" id="2528023"/>
    <lineage>
        <taxon>Bacteria</taxon>
        <taxon>Pseudomonadati</taxon>
        <taxon>Planctomycetota</taxon>
        <taxon>Planctomycetia</taxon>
        <taxon>Gemmatales</taxon>
        <taxon>Gemmataceae</taxon>
        <taxon>Urbifossiella</taxon>
    </lineage>
</organism>
<dbReference type="EMBL" id="CP036273">
    <property type="protein sequence ID" value="QDU24162.1"/>
    <property type="molecule type" value="Genomic_DNA"/>
</dbReference>
<dbReference type="InterPro" id="IPR000253">
    <property type="entry name" value="FHA_dom"/>
</dbReference>
<reference evidence="3 4" key="1">
    <citation type="submission" date="2019-02" db="EMBL/GenBank/DDBJ databases">
        <title>Deep-cultivation of Planctomycetes and their phenomic and genomic characterization uncovers novel biology.</title>
        <authorList>
            <person name="Wiegand S."/>
            <person name="Jogler M."/>
            <person name="Boedeker C."/>
            <person name="Pinto D."/>
            <person name="Vollmers J."/>
            <person name="Rivas-Marin E."/>
            <person name="Kohn T."/>
            <person name="Peeters S.H."/>
            <person name="Heuer A."/>
            <person name="Rast P."/>
            <person name="Oberbeckmann S."/>
            <person name="Bunk B."/>
            <person name="Jeske O."/>
            <person name="Meyerdierks A."/>
            <person name="Storesund J.E."/>
            <person name="Kallscheuer N."/>
            <person name="Luecker S."/>
            <person name="Lage O.M."/>
            <person name="Pohl T."/>
            <person name="Merkel B.J."/>
            <person name="Hornburger P."/>
            <person name="Mueller R.-W."/>
            <person name="Bruemmer F."/>
            <person name="Labrenz M."/>
            <person name="Spormann A.M."/>
            <person name="Op den Camp H."/>
            <person name="Overmann J."/>
            <person name="Amann R."/>
            <person name="Jetten M.S.M."/>
            <person name="Mascher T."/>
            <person name="Medema M.H."/>
            <person name="Devos D.P."/>
            <person name="Kaster A.-K."/>
            <person name="Ovreas L."/>
            <person name="Rohde M."/>
            <person name="Galperin M.Y."/>
            <person name="Jogler C."/>
        </authorList>
    </citation>
    <scope>NUCLEOTIDE SEQUENCE [LARGE SCALE GENOMIC DNA]</scope>
    <source>
        <strain evidence="3 4">ETA_A1</strain>
    </source>
</reference>
<dbReference type="SMART" id="SM00240">
    <property type="entry name" value="FHA"/>
    <property type="match status" value="2"/>
</dbReference>
<dbReference type="Pfam" id="PF00498">
    <property type="entry name" value="FHA"/>
    <property type="match status" value="2"/>
</dbReference>
<feature type="domain" description="FHA" evidence="2">
    <location>
        <begin position="52"/>
        <end position="94"/>
    </location>
</feature>
<keyword evidence="4" id="KW-1185">Reference proteome</keyword>
<evidence type="ECO:0000256" key="1">
    <source>
        <dbReference type="SAM" id="MobiDB-lite"/>
    </source>
</evidence>
<evidence type="ECO:0000313" key="3">
    <source>
        <dbReference type="EMBL" id="QDU24162.1"/>
    </source>
</evidence>
<gene>
    <name evidence="3" type="ORF">ETAA1_61760</name>
</gene>
<dbReference type="PANTHER" id="PTHR23308">
    <property type="entry name" value="NUCLEAR INHIBITOR OF PROTEIN PHOSPHATASE-1"/>
    <property type="match status" value="1"/>
</dbReference>
<dbReference type="PROSITE" id="PS50006">
    <property type="entry name" value="FHA_DOMAIN"/>
    <property type="match status" value="2"/>
</dbReference>
<dbReference type="RefSeq" id="WP_145244347.1">
    <property type="nucleotide sequence ID" value="NZ_CP036273.1"/>
</dbReference>
<dbReference type="AlphaFoldDB" id="A0A517Y374"/>
<dbReference type="Gene3D" id="2.60.200.20">
    <property type="match status" value="2"/>
</dbReference>
<feature type="region of interest" description="Disordered" evidence="1">
    <location>
        <begin position="333"/>
        <end position="373"/>
    </location>
</feature>
<dbReference type="CDD" id="cd00060">
    <property type="entry name" value="FHA"/>
    <property type="match status" value="2"/>
</dbReference>
<protein>
    <submittedName>
        <fullName evidence="3">FHA domain protein</fullName>
    </submittedName>
</protein>
<evidence type="ECO:0000313" key="4">
    <source>
        <dbReference type="Proteomes" id="UP000319576"/>
    </source>
</evidence>
<dbReference type="InterPro" id="IPR050923">
    <property type="entry name" value="Cell_Proc_Reg/RNA_Proc"/>
</dbReference>
<feature type="compositionally biased region" description="Low complexity" evidence="1">
    <location>
        <begin position="347"/>
        <end position="373"/>
    </location>
</feature>
<sequence length="404" mass="42686">MPSDEIPSDTGAPLSIPEAFAVACGMRGPLHLRLTHRSSGATRAVALDQPYALLGRGQAVHVKLNDPSVSQYHAYLQVIDGRPYLVDLGSRTGVVWEDGSRGRGWLTPGHKVRVGAFDLVADGAVAASDPLAPPRPEPGEPEDGEPGAGATAVLEVFPAAGGAAGTFPLDQLLTFVGRHPSCQLRFAEDSVGYFHCALVNTRDGVWLVDVFSQKGTRLNGRAARLSRAREGDLIEIGRVNLVVRPAGGRGPLTLWGSAARPPAAEQPAALSRQMAESVTGALTPVREMMEQFQQCFVTMAGMFATQQQEHASLVCEQMRLIQDLARELRELRGEIKGGRAEESTSTPPTVARPAPRPAAAPGAPLPSVKAEGAAAQALADAHSWFLQQMTKLNQSAPSSGPSKG</sequence>
<dbReference type="OrthoDB" id="283723at2"/>
<feature type="region of interest" description="Disordered" evidence="1">
    <location>
        <begin position="128"/>
        <end position="148"/>
    </location>
</feature>
<name>A0A517Y374_9BACT</name>
<dbReference type="SUPFAM" id="SSF49879">
    <property type="entry name" value="SMAD/FHA domain"/>
    <property type="match status" value="2"/>
</dbReference>
<proteinExistence type="predicted"/>
<dbReference type="Proteomes" id="UP000319576">
    <property type="component" value="Chromosome"/>
</dbReference>
<dbReference type="KEGG" id="uli:ETAA1_61760"/>
<evidence type="ECO:0000259" key="2">
    <source>
        <dbReference type="PROSITE" id="PS50006"/>
    </source>
</evidence>
<accession>A0A517Y374</accession>